<keyword evidence="1 4" id="KW-0479">Metal-binding</keyword>
<feature type="domain" description="C3H1-type" evidence="6">
    <location>
        <begin position="143"/>
        <end position="171"/>
    </location>
</feature>
<evidence type="ECO:0000313" key="7">
    <source>
        <dbReference type="EMBL" id="KAG9232922.1"/>
    </source>
</evidence>
<dbReference type="OrthoDB" id="411372at2759"/>
<evidence type="ECO:0000313" key="8">
    <source>
        <dbReference type="Proteomes" id="UP000824998"/>
    </source>
</evidence>
<dbReference type="InterPro" id="IPR000571">
    <property type="entry name" value="Znf_CCCH"/>
</dbReference>
<keyword evidence="2 4" id="KW-0863">Zinc-finger</keyword>
<keyword evidence="8" id="KW-1185">Reference proteome</keyword>
<dbReference type="EMBL" id="MU251524">
    <property type="protein sequence ID" value="KAG9232922.1"/>
    <property type="molecule type" value="Genomic_DNA"/>
</dbReference>
<accession>A0A9P7YGR8</accession>
<feature type="zinc finger region" description="C3H1-type" evidence="4">
    <location>
        <begin position="143"/>
        <end position="171"/>
    </location>
</feature>
<dbReference type="InterPro" id="IPR036855">
    <property type="entry name" value="Znf_CCCH_sf"/>
</dbReference>
<feature type="compositionally biased region" description="Basic and acidic residues" evidence="5">
    <location>
        <begin position="75"/>
        <end position="84"/>
    </location>
</feature>
<dbReference type="SUPFAM" id="SSF90229">
    <property type="entry name" value="CCCH zinc finger"/>
    <property type="match status" value="1"/>
</dbReference>
<evidence type="ECO:0000256" key="5">
    <source>
        <dbReference type="SAM" id="MobiDB-lite"/>
    </source>
</evidence>
<evidence type="ECO:0000256" key="1">
    <source>
        <dbReference type="ARBA" id="ARBA00022723"/>
    </source>
</evidence>
<feature type="region of interest" description="Disordered" evidence="5">
    <location>
        <begin position="75"/>
        <end position="142"/>
    </location>
</feature>
<dbReference type="AlphaFoldDB" id="A0A9P7YGR8"/>
<name>A0A9P7YGR8_9HELO</name>
<proteinExistence type="predicted"/>
<feature type="region of interest" description="Disordered" evidence="5">
    <location>
        <begin position="276"/>
        <end position="313"/>
    </location>
</feature>
<protein>
    <recommendedName>
        <fullName evidence="6">C3H1-type domain-containing protein</fullName>
    </recommendedName>
</protein>
<evidence type="ECO:0000256" key="4">
    <source>
        <dbReference type="PROSITE-ProRule" id="PRU00723"/>
    </source>
</evidence>
<dbReference type="PROSITE" id="PS50103">
    <property type="entry name" value="ZF_C3H1"/>
    <property type="match status" value="1"/>
</dbReference>
<evidence type="ECO:0000259" key="6">
    <source>
        <dbReference type="PROSITE" id="PS50103"/>
    </source>
</evidence>
<evidence type="ECO:0000256" key="3">
    <source>
        <dbReference type="ARBA" id="ARBA00022833"/>
    </source>
</evidence>
<organism evidence="7 8">
    <name type="scientific">Amylocarpus encephaloides</name>
    <dbReference type="NCBI Taxonomy" id="45428"/>
    <lineage>
        <taxon>Eukaryota</taxon>
        <taxon>Fungi</taxon>
        <taxon>Dikarya</taxon>
        <taxon>Ascomycota</taxon>
        <taxon>Pezizomycotina</taxon>
        <taxon>Leotiomycetes</taxon>
        <taxon>Helotiales</taxon>
        <taxon>Helotiales incertae sedis</taxon>
        <taxon>Amylocarpus</taxon>
    </lineage>
</organism>
<feature type="compositionally biased region" description="Polar residues" evidence="5">
    <location>
        <begin position="92"/>
        <end position="114"/>
    </location>
</feature>
<reference evidence="7" key="1">
    <citation type="journal article" date="2021" name="IMA Fungus">
        <title>Genomic characterization of three marine fungi, including Emericellopsis atlantica sp. nov. with signatures of a generalist lifestyle and marine biomass degradation.</title>
        <authorList>
            <person name="Hagestad O.C."/>
            <person name="Hou L."/>
            <person name="Andersen J.H."/>
            <person name="Hansen E.H."/>
            <person name="Altermark B."/>
            <person name="Li C."/>
            <person name="Kuhnert E."/>
            <person name="Cox R.J."/>
            <person name="Crous P.W."/>
            <person name="Spatafora J.W."/>
            <person name="Lail K."/>
            <person name="Amirebrahimi M."/>
            <person name="Lipzen A."/>
            <person name="Pangilinan J."/>
            <person name="Andreopoulos W."/>
            <person name="Hayes R.D."/>
            <person name="Ng V."/>
            <person name="Grigoriev I.V."/>
            <person name="Jackson S.A."/>
            <person name="Sutton T.D.S."/>
            <person name="Dobson A.D.W."/>
            <person name="Rama T."/>
        </authorList>
    </citation>
    <scope>NUCLEOTIDE SEQUENCE</scope>
    <source>
        <strain evidence="7">TRa018bII</strain>
    </source>
</reference>
<dbReference type="GO" id="GO:0008270">
    <property type="term" value="F:zinc ion binding"/>
    <property type="evidence" value="ECO:0007669"/>
    <property type="project" value="UniProtKB-KW"/>
</dbReference>
<comment type="caution">
    <text evidence="7">The sequence shown here is derived from an EMBL/GenBank/DDBJ whole genome shotgun (WGS) entry which is preliminary data.</text>
</comment>
<keyword evidence="3 4" id="KW-0862">Zinc</keyword>
<dbReference type="Proteomes" id="UP000824998">
    <property type="component" value="Unassembled WGS sequence"/>
</dbReference>
<feature type="compositionally biased region" description="Polar residues" evidence="5">
    <location>
        <begin position="129"/>
        <end position="142"/>
    </location>
</feature>
<evidence type="ECO:0000256" key="2">
    <source>
        <dbReference type="ARBA" id="ARBA00022771"/>
    </source>
</evidence>
<gene>
    <name evidence="7" type="ORF">BJ875DRAFT_62862</name>
</gene>
<sequence>MSPNIQENNTARKPRPSYFLVRNTGEVVPLIAVDELPPSVSLVGVPRALNLEDTIGMLNLGLQRSSEAFYHVVKEESKTREKGASKSLVEATATTTAKTQPVPNRSSTSMNSTYPDPPPNSPAVSPKSTSLATPSTGPRTDLNTKPQICRHWCLHGICKWGQQCQHRHIMPMTLHGLQQLGLRDWPEWYRKRNPGCFVNDSSVGGRGRRGALSETDVRCREKMEVGEQIVRKLRSLEVKGGEKGREKKVGGSVVKGRGAVKALRVGGNLDNVLARRETRNWEDDSESSDGSTVHGGNAGDGEGREEDIVPRTPLAVQTELIEV</sequence>